<proteinExistence type="predicted"/>
<reference evidence="2" key="1">
    <citation type="submission" date="2021-01" db="EMBL/GenBank/DDBJ databases">
        <authorList>
            <person name="Corre E."/>
            <person name="Pelletier E."/>
            <person name="Niang G."/>
            <person name="Scheremetjew M."/>
            <person name="Finn R."/>
            <person name="Kale V."/>
            <person name="Holt S."/>
            <person name="Cochrane G."/>
            <person name="Meng A."/>
            <person name="Brown T."/>
            <person name="Cohen L."/>
        </authorList>
    </citation>
    <scope>NUCLEOTIDE SEQUENCE</scope>
    <source>
        <strain evidence="2">CCMP281</strain>
    </source>
</reference>
<protein>
    <submittedName>
        <fullName evidence="2">Uncharacterized protein</fullName>
    </submittedName>
</protein>
<name>A0A7S3AU56_9EUKA</name>
<accession>A0A7S3AU56</accession>
<evidence type="ECO:0000256" key="1">
    <source>
        <dbReference type="SAM" id="MobiDB-lite"/>
    </source>
</evidence>
<evidence type="ECO:0000313" key="2">
    <source>
        <dbReference type="EMBL" id="CAE0113047.1"/>
    </source>
</evidence>
<dbReference type="EMBL" id="HBHX01024637">
    <property type="protein sequence ID" value="CAE0113047.1"/>
    <property type="molecule type" value="Transcribed_RNA"/>
</dbReference>
<gene>
    <name evidence="2" type="ORF">HERI1096_LOCUS13707</name>
</gene>
<sequence length="117" mass="12620">MDMIDYTRTLRCRPSSPYTICVKYEFQIDAQEGGAGGAASWIRVGSTGGGLEVDRPEVDRMEAERPQAARSETAEPEEAEAEAIGSQGRKRALLLGSPMRQDTQACSIATQFAPPAV</sequence>
<dbReference type="AlphaFoldDB" id="A0A7S3AU56"/>
<organism evidence="2">
    <name type="scientific">Haptolina ericina</name>
    <dbReference type="NCBI Taxonomy" id="156174"/>
    <lineage>
        <taxon>Eukaryota</taxon>
        <taxon>Haptista</taxon>
        <taxon>Haptophyta</taxon>
        <taxon>Prymnesiophyceae</taxon>
        <taxon>Prymnesiales</taxon>
        <taxon>Prymnesiaceae</taxon>
        <taxon>Haptolina</taxon>
    </lineage>
</organism>
<feature type="region of interest" description="Disordered" evidence="1">
    <location>
        <begin position="59"/>
        <end position="93"/>
    </location>
</feature>